<comment type="caution">
    <text evidence="1">The sequence shown here is derived from an EMBL/GenBank/DDBJ whole genome shotgun (WGS) entry which is preliminary data.</text>
</comment>
<name>A0A3M8H1H7_9BACI</name>
<dbReference type="GO" id="GO:0016787">
    <property type="term" value="F:hydrolase activity"/>
    <property type="evidence" value="ECO:0007669"/>
    <property type="project" value="InterPro"/>
</dbReference>
<dbReference type="InterPro" id="IPR010662">
    <property type="entry name" value="RBBP9/YdeN"/>
</dbReference>
<dbReference type="Pfam" id="PF06821">
    <property type="entry name" value="Ser_hydrolase"/>
    <property type="match status" value="1"/>
</dbReference>
<dbReference type="PANTHER" id="PTHR15394:SF3">
    <property type="entry name" value="SERINE HYDROLASE RBBP9"/>
    <property type="match status" value="1"/>
</dbReference>
<reference evidence="1 2" key="1">
    <citation type="journal article" date="2014" name="Int. J. Syst. Evol. Microbiol.">
        <title>Lysinibacillus halotolerans sp. nov., isolated from saline-alkaline soil.</title>
        <authorList>
            <person name="Kong D."/>
            <person name="Wang Y."/>
            <person name="Zhao B."/>
            <person name="Li Y."/>
            <person name="Song J."/>
            <person name="Zhai Y."/>
            <person name="Zhang C."/>
            <person name="Wang H."/>
            <person name="Chen X."/>
            <person name="Zhao B."/>
            <person name="Ruan Z."/>
        </authorList>
    </citation>
    <scope>NUCLEOTIDE SEQUENCE [LARGE SCALE GENOMIC DNA]</scope>
    <source>
        <strain evidence="1 2">MCCC 1A12703</strain>
    </source>
</reference>
<evidence type="ECO:0008006" key="3">
    <source>
        <dbReference type="Google" id="ProtNLM"/>
    </source>
</evidence>
<gene>
    <name evidence="1" type="ORF">EC501_17015</name>
</gene>
<accession>A0A3M8H1H7</accession>
<evidence type="ECO:0000313" key="1">
    <source>
        <dbReference type="EMBL" id="RNC96281.1"/>
    </source>
</evidence>
<dbReference type="OrthoDB" id="9804993at2"/>
<dbReference type="AlphaFoldDB" id="A0A3M8H1H7"/>
<sequence length="181" mass="20705">MNKLYLIDGYGGSPEINWLSNIGQKFKDDFDIHIIPYTDPTEANVTQWDFDLERGITTPEDAYFICHSLGCVTFLRYLQRHHVKVKGAILVSGFVEEVENFPQFQPYFKNLDEGCWKDLIGDAYVISSKTDQIIHWKLTYELSNLLECPFILLPIGGHFTSGEGIVNMPVVEKLVKANWLG</sequence>
<keyword evidence="2" id="KW-1185">Reference proteome</keyword>
<dbReference type="PANTHER" id="PTHR15394">
    <property type="entry name" value="SERINE HYDROLASE RBBP9"/>
    <property type="match status" value="1"/>
</dbReference>
<organism evidence="1 2">
    <name type="scientific">Lysinibacillus halotolerans</name>
    <dbReference type="NCBI Taxonomy" id="1368476"/>
    <lineage>
        <taxon>Bacteria</taxon>
        <taxon>Bacillati</taxon>
        <taxon>Bacillota</taxon>
        <taxon>Bacilli</taxon>
        <taxon>Bacillales</taxon>
        <taxon>Bacillaceae</taxon>
        <taxon>Lysinibacillus</taxon>
    </lineage>
</organism>
<dbReference type="RefSeq" id="WP_122973543.1">
    <property type="nucleotide sequence ID" value="NZ_RHLQ01000067.1"/>
</dbReference>
<dbReference type="Proteomes" id="UP000279909">
    <property type="component" value="Unassembled WGS sequence"/>
</dbReference>
<dbReference type="EMBL" id="RHLQ01000067">
    <property type="protein sequence ID" value="RNC96281.1"/>
    <property type="molecule type" value="Genomic_DNA"/>
</dbReference>
<evidence type="ECO:0000313" key="2">
    <source>
        <dbReference type="Proteomes" id="UP000279909"/>
    </source>
</evidence>
<dbReference type="Gene3D" id="3.40.50.1820">
    <property type="entry name" value="alpha/beta hydrolase"/>
    <property type="match status" value="1"/>
</dbReference>
<dbReference type="SUPFAM" id="SSF53474">
    <property type="entry name" value="alpha/beta-Hydrolases"/>
    <property type="match status" value="1"/>
</dbReference>
<dbReference type="InterPro" id="IPR029058">
    <property type="entry name" value="AB_hydrolase_fold"/>
</dbReference>
<protein>
    <recommendedName>
        <fullName evidence="3">Serine hydrolase family protein</fullName>
    </recommendedName>
</protein>
<proteinExistence type="predicted"/>